<feature type="transmembrane region" description="Helical" evidence="1">
    <location>
        <begin position="42"/>
        <end position="67"/>
    </location>
</feature>
<evidence type="ECO:0000313" key="2">
    <source>
        <dbReference type="EMBL" id="GLR17608.1"/>
    </source>
</evidence>
<feature type="transmembrane region" description="Helical" evidence="1">
    <location>
        <begin position="88"/>
        <end position="115"/>
    </location>
</feature>
<name>A0AA37WE75_9BACT</name>
<feature type="transmembrane region" description="Helical" evidence="1">
    <location>
        <begin position="201"/>
        <end position="221"/>
    </location>
</feature>
<feature type="transmembrane region" description="Helical" evidence="1">
    <location>
        <begin position="18"/>
        <end position="36"/>
    </location>
</feature>
<keyword evidence="1" id="KW-0812">Transmembrane</keyword>
<reference evidence="2" key="1">
    <citation type="journal article" date="2014" name="Int. J. Syst. Evol. Microbiol.">
        <title>Complete genome sequence of Corynebacterium casei LMG S-19264T (=DSM 44701T), isolated from a smear-ripened cheese.</title>
        <authorList>
            <consortium name="US DOE Joint Genome Institute (JGI-PGF)"/>
            <person name="Walter F."/>
            <person name="Albersmeier A."/>
            <person name="Kalinowski J."/>
            <person name="Ruckert C."/>
        </authorList>
    </citation>
    <scope>NUCLEOTIDE SEQUENCE</scope>
    <source>
        <strain evidence="2">NBRC 108769</strain>
    </source>
</reference>
<keyword evidence="1" id="KW-0472">Membrane</keyword>
<feature type="transmembrane region" description="Helical" evidence="1">
    <location>
        <begin position="233"/>
        <end position="252"/>
    </location>
</feature>
<keyword evidence="1" id="KW-1133">Transmembrane helix</keyword>
<comment type="caution">
    <text evidence="2">The sequence shown here is derived from an EMBL/GenBank/DDBJ whole genome shotgun (WGS) entry which is preliminary data.</text>
</comment>
<reference evidence="2" key="2">
    <citation type="submission" date="2023-01" db="EMBL/GenBank/DDBJ databases">
        <title>Draft genome sequence of Portibacter lacus strain NBRC 108769.</title>
        <authorList>
            <person name="Sun Q."/>
            <person name="Mori K."/>
        </authorList>
    </citation>
    <scope>NUCLEOTIDE SEQUENCE</scope>
    <source>
        <strain evidence="2">NBRC 108769</strain>
    </source>
</reference>
<organism evidence="2 3">
    <name type="scientific">Portibacter lacus</name>
    <dbReference type="NCBI Taxonomy" id="1099794"/>
    <lineage>
        <taxon>Bacteria</taxon>
        <taxon>Pseudomonadati</taxon>
        <taxon>Bacteroidota</taxon>
        <taxon>Saprospiria</taxon>
        <taxon>Saprospirales</taxon>
        <taxon>Haliscomenobacteraceae</taxon>
        <taxon>Portibacter</taxon>
    </lineage>
</organism>
<dbReference type="EMBL" id="BSOH01000014">
    <property type="protein sequence ID" value="GLR17608.1"/>
    <property type="molecule type" value="Genomic_DNA"/>
</dbReference>
<dbReference type="RefSeq" id="WP_235291278.1">
    <property type="nucleotide sequence ID" value="NZ_BSOH01000014.1"/>
</dbReference>
<gene>
    <name evidence="2" type="ORF">GCM10007940_22230</name>
</gene>
<accession>A0AA37WE75</accession>
<protein>
    <submittedName>
        <fullName evidence="2">Uncharacterized protein</fullName>
    </submittedName>
</protein>
<evidence type="ECO:0000256" key="1">
    <source>
        <dbReference type="SAM" id="Phobius"/>
    </source>
</evidence>
<sequence length="260" mass="29477">MLKILKFSFYEMIRSRWVFIYTLFYLVATMAFLLLSNDLSKVLISMTNITLILTPLIGILFGTIYYYNSKEFIQLLMAQALSRWSIFTGMYLGMALALCLSVLVGIGIPFLFYGIMGSPDLTIYLLLITMGCVLSIIFSLIAFIIAISCDDEVKGLSISIFVWLFFAIIYDGAFMLLILGFKDYPLDKFTISMLVLNPIDLARILILMKLDMSAMMGYTGAVLTKFLGRGMGMVLVSASLMMWMIIPFWRLFALGKKKDF</sequence>
<feature type="transmembrane region" description="Helical" evidence="1">
    <location>
        <begin position="121"/>
        <end position="148"/>
    </location>
</feature>
<feature type="transmembrane region" description="Helical" evidence="1">
    <location>
        <begin position="160"/>
        <end position="181"/>
    </location>
</feature>
<dbReference type="AlphaFoldDB" id="A0AA37WE75"/>
<keyword evidence="3" id="KW-1185">Reference proteome</keyword>
<proteinExistence type="predicted"/>
<evidence type="ECO:0000313" key="3">
    <source>
        <dbReference type="Proteomes" id="UP001156666"/>
    </source>
</evidence>
<dbReference type="Proteomes" id="UP001156666">
    <property type="component" value="Unassembled WGS sequence"/>
</dbReference>